<sequence length="135" mass="14924">MVGSERDVVVAVLLRADRFLVIRRGPGARMPGYWAPPSGVVEAGESRQDALVREVREEVGLTAVPSAEVWRSRSADGVSLLHWWTARAEHGEVVPDPREVAASRWVTAAEFLALDPVFPGDREFFVRVLPRLQGP</sequence>
<keyword evidence="9" id="KW-0234">DNA repair</keyword>
<evidence type="ECO:0000313" key="14">
    <source>
        <dbReference type="EMBL" id="SEG89986.1"/>
    </source>
</evidence>
<dbReference type="RefSeq" id="WP_200823492.1">
    <property type="nucleotide sequence ID" value="NZ_FNVU01000021.1"/>
</dbReference>
<evidence type="ECO:0000256" key="11">
    <source>
        <dbReference type="ARBA" id="ARBA00038905"/>
    </source>
</evidence>
<dbReference type="GO" id="GO:0035539">
    <property type="term" value="F:8-oxo-7,8-dihydrodeoxyguanosine triphosphate pyrophosphatase activity"/>
    <property type="evidence" value="ECO:0007669"/>
    <property type="project" value="UniProtKB-EC"/>
</dbReference>
<dbReference type="GO" id="GO:0008413">
    <property type="term" value="F:8-oxo-7,8-dihydroguanosine triphosphate pyrophosphatase activity"/>
    <property type="evidence" value="ECO:0007669"/>
    <property type="project" value="TreeGrafter"/>
</dbReference>
<dbReference type="Pfam" id="PF00293">
    <property type="entry name" value="NUDIX"/>
    <property type="match status" value="1"/>
</dbReference>
<gene>
    <name evidence="14" type="ORF">SAMN05216223_12148</name>
</gene>
<dbReference type="GO" id="GO:0044715">
    <property type="term" value="F:8-oxo-dGDP phosphatase activity"/>
    <property type="evidence" value="ECO:0007669"/>
    <property type="project" value="TreeGrafter"/>
</dbReference>
<keyword evidence="5" id="KW-0479">Metal-binding</keyword>
<dbReference type="EC" id="3.6.1.55" evidence="11"/>
<comment type="cofactor">
    <cofactor evidence="1">
        <name>Mg(2+)</name>
        <dbReference type="ChEBI" id="CHEBI:18420"/>
    </cofactor>
</comment>
<dbReference type="PANTHER" id="PTHR47707:SF1">
    <property type="entry name" value="NUDIX HYDROLASE FAMILY PROTEIN"/>
    <property type="match status" value="1"/>
</dbReference>
<evidence type="ECO:0000256" key="4">
    <source>
        <dbReference type="ARBA" id="ARBA00022705"/>
    </source>
</evidence>
<keyword evidence="3" id="KW-0515">Mutator protein</keyword>
<evidence type="ECO:0000256" key="3">
    <source>
        <dbReference type="ARBA" id="ARBA00022457"/>
    </source>
</evidence>
<dbReference type="PRINTS" id="PR00502">
    <property type="entry name" value="NUDIXFAMILY"/>
</dbReference>
<evidence type="ECO:0000256" key="8">
    <source>
        <dbReference type="ARBA" id="ARBA00022842"/>
    </source>
</evidence>
<keyword evidence="4" id="KW-0235">DNA replication</keyword>
<dbReference type="GO" id="GO:0046872">
    <property type="term" value="F:metal ion binding"/>
    <property type="evidence" value="ECO:0007669"/>
    <property type="project" value="UniProtKB-KW"/>
</dbReference>
<proteinExistence type="inferred from homology"/>
<accession>A0A1H6DYZ3</accession>
<dbReference type="InterPro" id="IPR020084">
    <property type="entry name" value="NUDIX_hydrolase_CS"/>
</dbReference>
<dbReference type="Gene3D" id="3.90.79.10">
    <property type="entry name" value="Nucleoside Triphosphate Pyrophosphohydrolase"/>
    <property type="match status" value="1"/>
</dbReference>
<keyword evidence="8" id="KW-0460">Magnesium</keyword>
<evidence type="ECO:0000256" key="6">
    <source>
        <dbReference type="ARBA" id="ARBA00022763"/>
    </source>
</evidence>
<dbReference type="InterPro" id="IPR000086">
    <property type="entry name" value="NUDIX_hydrolase_dom"/>
</dbReference>
<evidence type="ECO:0000256" key="10">
    <source>
        <dbReference type="ARBA" id="ARBA00035861"/>
    </source>
</evidence>
<evidence type="ECO:0000256" key="5">
    <source>
        <dbReference type="ARBA" id="ARBA00022723"/>
    </source>
</evidence>
<dbReference type="SUPFAM" id="SSF55811">
    <property type="entry name" value="Nudix"/>
    <property type="match status" value="1"/>
</dbReference>
<evidence type="ECO:0000256" key="9">
    <source>
        <dbReference type="ARBA" id="ARBA00023204"/>
    </source>
</evidence>
<evidence type="ECO:0000313" key="15">
    <source>
        <dbReference type="Proteomes" id="UP000236754"/>
    </source>
</evidence>
<organism evidence="14 15">
    <name type="scientific">Actinacidiphila yanglinensis</name>
    <dbReference type="NCBI Taxonomy" id="310779"/>
    <lineage>
        <taxon>Bacteria</taxon>
        <taxon>Bacillati</taxon>
        <taxon>Actinomycetota</taxon>
        <taxon>Actinomycetes</taxon>
        <taxon>Kitasatosporales</taxon>
        <taxon>Streptomycetaceae</taxon>
        <taxon>Actinacidiphila</taxon>
    </lineage>
</organism>
<dbReference type="GO" id="GO:0044716">
    <property type="term" value="F:8-oxo-GDP phosphatase activity"/>
    <property type="evidence" value="ECO:0007669"/>
    <property type="project" value="TreeGrafter"/>
</dbReference>
<evidence type="ECO:0000256" key="12">
    <source>
        <dbReference type="RuleBase" id="RU003476"/>
    </source>
</evidence>
<protein>
    <recommendedName>
        <fullName evidence="11">8-oxo-dGTP diphosphatase</fullName>
        <ecNumber evidence="11">3.6.1.55</ecNumber>
    </recommendedName>
</protein>
<keyword evidence="7 12" id="KW-0378">Hydrolase</keyword>
<keyword evidence="15" id="KW-1185">Reference proteome</keyword>
<dbReference type="InterPro" id="IPR015797">
    <property type="entry name" value="NUDIX_hydrolase-like_dom_sf"/>
</dbReference>
<evidence type="ECO:0000259" key="13">
    <source>
        <dbReference type="PROSITE" id="PS51462"/>
    </source>
</evidence>
<name>A0A1H6DYZ3_9ACTN</name>
<dbReference type="Proteomes" id="UP000236754">
    <property type="component" value="Unassembled WGS sequence"/>
</dbReference>
<dbReference type="PROSITE" id="PS51462">
    <property type="entry name" value="NUDIX"/>
    <property type="match status" value="1"/>
</dbReference>
<dbReference type="InterPro" id="IPR020476">
    <property type="entry name" value="Nudix_hydrolase"/>
</dbReference>
<dbReference type="EMBL" id="FNVU01000021">
    <property type="protein sequence ID" value="SEG89986.1"/>
    <property type="molecule type" value="Genomic_DNA"/>
</dbReference>
<comment type="similarity">
    <text evidence="2 12">Belongs to the Nudix hydrolase family.</text>
</comment>
<keyword evidence="6" id="KW-0227">DNA damage</keyword>
<evidence type="ECO:0000256" key="2">
    <source>
        <dbReference type="ARBA" id="ARBA00005582"/>
    </source>
</evidence>
<dbReference type="PROSITE" id="PS00893">
    <property type="entry name" value="NUDIX_BOX"/>
    <property type="match status" value="1"/>
</dbReference>
<dbReference type="PANTHER" id="PTHR47707">
    <property type="entry name" value="8-OXO-DGTP DIPHOSPHATASE"/>
    <property type="match status" value="1"/>
</dbReference>
<feature type="domain" description="Nudix hydrolase" evidence="13">
    <location>
        <begin position="4"/>
        <end position="130"/>
    </location>
</feature>
<dbReference type="AlphaFoldDB" id="A0A1H6DYZ3"/>
<comment type="catalytic activity">
    <reaction evidence="10">
        <text>8-oxo-dGTP + H2O = 8-oxo-dGMP + diphosphate + H(+)</text>
        <dbReference type="Rhea" id="RHEA:31575"/>
        <dbReference type="ChEBI" id="CHEBI:15377"/>
        <dbReference type="ChEBI" id="CHEBI:15378"/>
        <dbReference type="ChEBI" id="CHEBI:33019"/>
        <dbReference type="ChEBI" id="CHEBI:63224"/>
        <dbReference type="ChEBI" id="CHEBI:77896"/>
        <dbReference type="EC" id="3.6.1.55"/>
    </reaction>
</comment>
<dbReference type="GO" id="GO:0006281">
    <property type="term" value="P:DNA repair"/>
    <property type="evidence" value="ECO:0007669"/>
    <property type="project" value="UniProtKB-KW"/>
</dbReference>
<evidence type="ECO:0000256" key="7">
    <source>
        <dbReference type="ARBA" id="ARBA00022801"/>
    </source>
</evidence>
<dbReference type="GO" id="GO:0006260">
    <property type="term" value="P:DNA replication"/>
    <property type="evidence" value="ECO:0007669"/>
    <property type="project" value="UniProtKB-KW"/>
</dbReference>
<dbReference type="InterPro" id="IPR047127">
    <property type="entry name" value="MutT-like"/>
</dbReference>
<evidence type="ECO:0000256" key="1">
    <source>
        <dbReference type="ARBA" id="ARBA00001946"/>
    </source>
</evidence>
<reference evidence="14 15" key="1">
    <citation type="submission" date="2016-10" db="EMBL/GenBank/DDBJ databases">
        <authorList>
            <person name="de Groot N.N."/>
        </authorList>
    </citation>
    <scope>NUCLEOTIDE SEQUENCE [LARGE SCALE GENOMIC DNA]</scope>
    <source>
        <strain evidence="14 15">CGMCC 4.2023</strain>
    </source>
</reference>